<evidence type="ECO:0000313" key="2">
    <source>
        <dbReference type="EMBL" id="CAA9331946.1"/>
    </source>
</evidence>
<feature type="compositionally biased region" description="Low complexity" evidence="1">
    <location>
        <begin position="95"/>
        <end position="109"/>
    </location>
</feature>
<feature type="non-terminal residue" evidence="2">
    <location>
        <position position="508"/>
    </location>
</feature>
<feature type="non-terminal residue" evidence="2">
    <location>
        <position position="1"/>
    </location>
</feature>
<feature type="compositionally biased region" description="Low complexity" evidence="1">
    <location>
        <begin position="214"/>
        <end position="224"/>
    </location>
</feature>
<proteinExistence type="predicted"/>
<feature type="compositionally biased region" description="Basic and acidic residues" evidence="1">
    <location>
        <begin position="194"/>
        <end position="207"/>
    </location>
</feature>
<reference evidence="2" key="1">
    <citation type="submission" date="2020-02" db="EMBL/GenBank/DDBJ databases">
        <authorList>
            <person name="Meier V. D."/>
        </authorList>
    </citation>
    <scope>NUCLEOTIDE SEQUENCE</scope>
    <source>
        <strain evidence="2">AVDCRST_MAG68</strain>
    </source>
</reference>
<dbReference type="EMBL" id="CADCTW010000123">
    <property type="protein sequence ID" value="CAA9331946.1"/>
    <property type="molecule type" value="Genomic_DNA"/>
</dbReference>
<feature type="compositionally biased region" description="Basic residues" evidence="1">
    <location>
        <begin position="167"/>
        <end position="186"/>
    </location>
</feature>
<protein>
    <submittedName>
        <fullName evidence="2">Uncharacterized protein</fullName>
    </submittedName>
</protein>
<feature type="compositionally biased region" description="Low complexity" evidence="1">
    <location>
        <begin position="421"/>
        <end position="430"/>
    </location>
</feature>
<feature type="compositionally biased region" description="Pro residues" evidence="1">
    <location>
        <begin position="388"/>
        <end position="401"/>
    </location>
</feature>
<feature type="compositionally biased region" description="Basic residues" evidence="1">
    <location>
        <begin position="435"/>
        <end position="451"/>
    </location>
</feature>
<feature type="compositionally biased region" description="Basic residues" evidence="1">
    <location>
        <begin position="300"/>
        <end position="312"/>
    </location>
</feature>
<evidence type="ECO:0000256" key="1">
    <source>
        <dbReference type="SAM" id="MobiDB-lite"/>
    </source>
</evidence>
<dbReference type="AlphaFoldDB" id="A0A6J4LGY9"/>
<feature type="compositionally biased region" description="Low complexity" evidence="1">
    <location>
        <begin position="319"/>
        <end position="328"/>
    </location>
</feature>
<feature type="compositionally biased region" description="Basic residues" evidence="1">
    <location>
        <begin position="81"/>
        <end position="94"/>
    </location>
</feature>
<feature type="compositionally biased region" description="Low complexity" evidence="1">
    <location>
        <begin position="232"/>
        <end position="247"/>
    </location>
</feature>
<sequence length="508" mass="53773">GRPERGAAGVGVRRGGRGGERRVVRGGGGWRAPLHGRHAAPAGTRGGVPRAPAAPPAAQLLPRVPGTGLDEAGHAQPRPLRAPRRLAVRRRARRGGPAPRGQDPPGRAVGARRAHHRTPALPPRSPGAQHGALRRRPGDPLARAVGRSARGALPSLPARGPGADAGRHRRRGRGGLRVQRGGRRAGRQVPRPGHPLDRGPRARRDPGARGGVDAGRAPPRAGRQPPVPRSVAMPAPRGALPRAAGVRAQRRASRGAARGAHLPRERRPQRRRNALPGRGRLHPGAARGGSARRVVDGARRQRRPHRLPRARARPGGGAPHPAHAVRGVGAVGARNAVCHRGQPDALAGSRGRPRALRAPLPPAPPLGRARGHLSRRPRPSAPGLARAPAPPRRAAPRPRPPALLDGEAPTRARAPRRGRPRLAGPGAARLDGPRGRRHPRRPRRLRPRRPPLAHGGGRPIHRDRPRARPAVERHPPRPGPHPGRARPRDAAGRRGGAGGTCARRCWRV</sequence>
<feature type="compositionally biased region" description="Basic residues" evidence="1">
    <location>
        <begin position="369"/>
        <end position="378"/>
    </location>
</feature>
<organism evidence="2">
    <name type="scientific">uncultured Gemmatimonadota bacterium</name>
    <dbReference type="NCBI Taxonomy" id="203437"/>
    <lineage>
        <taxon>Bacteria</taxon>
        <taxon>Pseudomonadati</taxon>
        <taxon>Gemmatimonadota</taxon>
        <taxon>environmental samples</taxon>
    </lineage>
</organism>
<feature type="region of interest" description="Disordered" evidence="1">
    <location>
        <begin position="1"/>
        <end position="328"/>
    </location>
</feature>
<name>A0A6J4LGY9_9BACT</name>
<feature type="compositionally biased region" description="Low complexity" evidence="1">
    <location>
        <begin position="39"/>
        <end position="65"/>
    </location>
</feature>
<feature type="region of interest" description="Disordered" evidence="1">
    <location>
        <begin position="341"/>
        <end position="508"/>
    </location>
</feature>
<gene>
    <name evidence="2" type="ORF">AVDCRST_MAG68-2558</name>
</gene>
<accession>A0A6J4LGY9</accession>